<comment type="caution">
    <text evidence="1">The sequence shown here is derived from an EMBL/GenBank/DDBJ whole genome shotgun (WGS) entry which is preliminary data.</text>
</comment>
<name>A0ACB8F5K0_9SAUR</name>
<dbReference type="Proteomes" id="UP000827872">
    <property type="component" value="Linkage Group LG05"/>
</dbReference>
<gene>
    <name evidence="1" type="ORF">K3G42_022958</name>
</gene>
<sequence>MKNLRAVADLEQLSENLLQSQPLIIKTGQYRSYDEMKHFQSLYPDLINFVVHEDSAGARSSCSGQGLLFHFFR</sequence>
<keyword evidence="2" id="KW-1185">Reference proteome</keyword>
<proteinExistence type="predicted"/>
<evidence type="ECO:0000313" key="1">
    <source>
        <dbReference type="EMBL" id="KAH8000169.1"/>
    </source>
</evidence>
<evidence type="ECO:0000313" key="2">
    <source>
        <dbReference type="Proteomes" id="UP000827872"/>
    </source>
</evidence>
<organism evidence="1 2">
    <name type="scientific">Sphaerodactylus townsendi</name>
    <dbReference type="NCBI Taxonomy" id="933632"/>
    <lineage>
        <taxon>Eukaryota</taxon>
        <taxon>Metazoa</taxon>
        <taxon>Chordata</taxon>
        <taxon>Craniata</taxon>
        <taxon>Vertebrata</taxon>
        <taxon>Euteleostomi</taxon>
        <taxon>Lepidosauria</taxon>
        <taxon>Squamata</taxon>
        <taxon>Bifurcata</taxon>
        <taxon>Gekkota</taxon>
        <taxon>Sphaerodactylidae</taxon>
        <taxon>Sphaerodactylus</taxon>
    </lineage>
</organism>
<reference evidence="1" key="1">
    <citation type="submission" date="2021-08" db="EMBL/GenBank/DDBJ databases">
        <title>The first chromosome-level gecko genome reveals the dynamic sex chromosomes of Neotropical dwarf geckos (Sphaerodactylidae: Sphaerodactylus).</title>
        <authorList>
            <person name="Pinto B.J."/>
            <person name="Keating S.E."/>
            <person name="Gamble T."/>
        </authorList>
    </citation>
    <scope>NUCLEOTIDE SEQUENCE</scope>
    <source>
        <strain evidence="1">TG3544</strain>
    </source>
</reference>
<protein>
    <submittedName>
        <fullName evidence="1">Uncharacterized protein</fullName>
    </submittedName>
</protein>
<dbReference type="EMBL" id="CM037618">
    <property type="protein sequence ID" value="KAH8000169.1"/>
    <property type="molecule type" value="Genomic_DNA"/>
</dbReference>
<accession>A0ACB8F5K0</accession>